<keyword evidence="2" id="KW-1003">Cell membrane</keyword>
<accession>A0A667X4B9</accession>
<dbReference type="FunCoup" id="A0A667X4B9">
    <property type="interactions" value="25"/>
</dbReference>
<feature type="transmembrane region" description="Helical" evidence="10">
    <location>
        <begin position="352"/>
        <end position="378"/>
    </location>
</feature>
<evidence type="ECO:0000256" key="8">
    <source>
        <dbReference type="ARBA" id="ARBA00023180"/>
    </source>
</evidence>
<dbReference type="GeneTree" id="ENSGT00530000063861"/>
<dbReference type="Pfam" id="PF26060">
    <property type="entry name" value="TGFBR3_N"/>
    <property type="match status" value="1"/>
</dbReference>
<dbReference type="GO" id="GO:0005024">
    <property type="term" value="F:transforming growth factor beta receptor activity"/>
    <property type="evidence" value="ECO:0007669"/>
    <property type="project" value="TreeGrafter"/>
</dbReference>
<evidence type="ECO:0000256" key="3">
    <source>
        <dbReference type="ARBA" id="ARBA00022692"/>
    </source>
</evidence>
<keyword evidence="8" id="KW-0325">Glycoprotein</keyword>
<dbReference type="Ensembl" id="ENSMMDT00005003922.1">
    <property type="protein sequence ID" value="ENSMMDP00005003826.1"/>
    <property type="gene ID" value="ENSMMDG00005002121.1"/>
</dbReference>
<feature type="compositionally biased region" description="Polar residues" evidence="9">
    <location>
        <begin position="426"/>
        <end position="438"/>
    </location>
</feature>
<keyword evidence="5 10" id="KW-1133">Transmembrane helix</keyword>
<dbReference type="GO" id="GO:0016477">
    <property type="term" value="P:cell migration"/>
    <property type="evidence" value="ECO:0007669"/>
    <property type="project" value="TreeGrafter"/>
</dbReference>
<dbReference type="InterPro" id="IPR058899">
    <property type="entry name" value="TGFBR3/Endoglin-like_N"/>
</dbReference>
<keyword evidence="3 10" id="KW-0812">Transmembrane</keyword>
<dbReference type="GO" id="GO:0007179">
    <property type="term" value="P:transforming growth factor beta receptor signaling pathway"/>
    <property type="evidence" value="ECO:0007669"/>
    <property type="project" value="TreeGrafter"/>
</dbReference>
<evidence type="ECO:0000259" key="11">
    <source>
        <dbReference type="Pfam" id="PF26060"/>
    </source>
</evidence>
<dbReference type="GO" id="GO:0005539">
    <property type="term" value="F:glycosaminoglycan binding"/>
    <property type="evidence" value="ECO:0007669"/>
    <property type="project" value="TreeGrafter"/>
</dbReference>
<dbReference type="GO" id="GO:0005114">
    <property type="term" value="F:type II transforming growth factor beta receptor binding"/>
    <property type="evidence" value="ECO:0007669"/>
    <property type="project" value="TreeGrafter"/>
</dbReference>
<dbReference type="Proteomes" id="UP000472263">
    <property type="component" value="Chromosome 12"/>
</dbReference>
<keyword evidence="13" id="KW-1185">Reference proteome</keyword>
<evidence type="ECO:0000313" key="12">
    <source>
        <dbReference type="Ensembl" id="ENSMMDP00005003826.1"/>
    </source>
</evidence>
<reference evidence="12" key="1">
    <citation type="submission" date="2019-06" db="EMBL/GenBank/DDBJ databases">
        <authorList>
            <consortium name="Wellcome Sanger Institute Data Sharing"/>
        </authorList>
    </citation>
    <scope>NUCLEOTIDE SEQUENCE [LARGE SCALE GENOMIC DNA]</scope>
</reference>
<evidence type="ECO:0000256" key="10">
    <source>
        <dbReference type="SAM" id="Phobius"/>
    </source>
</evidence>
<reference evidence="12" key="2">
    <citation type="submission" date="2025-08" db="UniProtKB">
        <authorList>
            <consortium name="Ensembl"/>
        </authorList>
    </citation>
    <scope>IDENTIFICATION</scope>
</reference>
<name>A0A667X4B9_9TELE</name>
<evidence type="ECO:0000256" key="6">
    <source>
        <dbReference type="ARBA" id="ARBA00023136"/>
    </source>
</evidence>
<evidence type="ECO:0000256" key="1">
    <source>
        <dbReference type="ARBA" id="ARBA00004251"/>
    </source>
</evidence>
<proteinExistence type="predicted"/>
<protein>
    <recommendedName>
        <fullName evidence="11">TGFBR3/Endoglin-like N-terminal domain-containing protein</fullName>
    </recommendedName>
</protein>
<keyword evidence="4" id="KW-0732">Signal</keyword>
<dbReference type="GO" id="GO:0017015">
    <property type="term" value="P:regulation of transforming growth factor beta receptor signaling pathway"/>
    <property type="evidence" value="ECO:0007669"/>
    <property type="project" value="TreeGrafter"/>
</dbReference>
<evidence type="ECO:0000256" key="7">
    <source>
        <dbReference type="ARBA" id="ARBA00023157"/>
    </source>
</evidence>
<keyword evidence="7" id="KW-1015">Disulfide bond</keyword>
<reference evidence="12" key="3">
    <citation type="submission" date="2025-09" db="UniProtKB">
        <authorList>
            <consortium name="Ensembl"/>
        </authorList>
    </citation>
    <scope>IDENTIFICATION</scope>
</reference>
<evidence type="ECO:0000313" key="13">
    <source>
        <dbReference type="Proteomes" id="UP000472263"/>
    </source>
</evidence>
<evidence type="ECO:0000256" key="9">
    <source>
        <dbReference type="SAM" id="MobiDB-lite"/>
    </source>
</evidence>
<dbReference type="AlphaFoldDB" id="A0A667X4B9"/>
<evidence type="ECO:0000256" key="5">
    <source>
        <dbReference type="ARBA" id="ARBA00022989"/>
    </source>
</evidence>
<feature type="region of interest" description="Disordered" evidence="9">
    <location>
        <begin position="407"/>
        <end position="438"/>
    </location>
</feature>
<dbReference type="PANTHER" id="PTHR14002">
    <property type="entry name" value="ENDOGLIN/TGF-BETA RECEPTOR TYPE III"/>
    <property type="match status" value="1"/>
</dbReference>
<sequence length="438" mass="48614">MWHGQKVKPLWERTPDPERCTVLCLCSFAVAHFFWREDMIDGENFVRDMPIGCWTSFLREDKAEVHILNVHFKPRTVSESNPTVYTFNILFPCQRNCLYLIQLLSNPRAMSLSTDRFELFSALQSNNEITLTGIPHRLPPSVTLHSDNAEDVQKKALEYFKVNTFTSYTEISLESSMVSLVLGKKDRASALETEQETSTTNSISAPHQMPLLMQLYTSPDYRFPLDPNTKVQSDKRIYAEISGHTLGELVLTIKVIRCLVRSKGSCPLEKEMPFIPEACPSNVCPDSTRVSFSLNQLQELASTTWDLECTVDLCYSQVRSEIHVCGDGGRVKRNLEVTQPYTPSPTPPCVDFGLPAVLCIAFGGFLIGVLLIGALWFIKIKTGYPTGLDMSSTAANLSGCPCSVTKRQPVSTNPSPSENSSANASIGSTQSTPTSSMA</sequence>
<dbReference type="GO" id="GO:0050431">
    <property type="term" value="F:transforming growth factor beta binding"/>
    <property type="evidence" value="ECO:0007669"/>
    <property type="project" value="TreeGrafter"/>
</dbReference>
<evidence type="ECO:0000256" key="4">
    <source>
        <dbReference type="ARBA" id="ARBA00022729"/>
    </source>
</evidence>
<keyword evidence="6 10" id="KW-0472">Membrane</keyword>
<feature type="domain" description="TGFBR3/Endoglin-like N-terminal" evidence="11">
    <location>
        <begin position="47"/>
        <end position="184"/>
    </location>
</feature>
<comment type="subcellular location">
    <subcellularLocation>
        <location evidence="1">Cell membrane</location>
        <topology evidence="1">Single-pass type I membrane protein</topology>
    </subcellularLocation>
</comment>
<feature type="compositionally biased region" description="Low complexity" evidence="9">
    <location>
        <begin position="411"/>
        <end position="425"/>
    </location>
</feature>
<dbReference type="InParanoid" id="A0A667X4B9"/>
<dbReference type="GO" id="GO:0001837">
    <property type="term" value="P:epithelial to mesenchymal transition"/>
    <property type="evidence" value="ECO:0007669"/>
    <property type="project" value="TreeGrafter"/>
</dbReference>
<evidence type="ECO:0000256" key="2">
    <source>
        <dbReference type="ARBA" id="ARBA00022475"/>
    </source>
</evidence>
<dbReference type="PANTHER" id="PTHR14002:SF41">
    <property type="entry name" value="ENDOGLIN"/>
    <property type="match status" value="1"/>
</dbReference>
<organism evidence="12 13">
    <name type="scientific">Myripristis murdjan</name>
    <name type="common">pinecone soldierfish</name>
    <dbReference type="NCBI Taxonomy" id="586833"/>
    <lineage>
        <taxon>Eukaryota</taxon>
        <taxon>Metazoa</taxon>
        <taxon>Chordata</taxon>
        <taxon>Craniata</taxon>
        <taxon>Vertebrata</taxon>
        <taxon>Euteleostomi</taxon>
        <taxon>Actinopterygii</taxon>
        <taxon>Neopterygii</taxon>
        <taxon>Teleostei</taxon>
        <taxon>Neoteleostei</taxon>
        <taxon>Acanthomorphata</taxon>
        <taxon>Holocentriformes</taxon>
        <taxon>Holocentridae</taxon>
        <taxon>Myripristis</taxon>
    </lineage>
</organism>